<proteinExistence type="inferred from homology"/>
<accession>A0AAN7F811</accession>
<comment type="similarity">
    <text evidence="1">Belongs to the 'GDXG' lipolytic enzyme family.</text>
</comment>
<dbReference type="EMBL" id="JAXUIC010000006">
    <property type="protein sequence ID" value="KAK4587204.1"/>
    <property type="molecule type" value="Genomic_DNA"/>
</dbReference>
<feature type="domain" description="Alpha/beta hydrolase fold-3" evidence="3">
    <location>
        <begin position="59"/>
        <end position="285"/>
    </location>
</feature>
<evidence type="ECO:0000313" key="5">
    <source>
        <dbReference type="Proteomes" id="UP001324115"/>
    </source>
</evidence>
<dbReference type="Proteomes" id="UP001324115">
    <property type="component" value="Unassembled WGS sequence"/>
</dbReference>
<comment type="caution">
    <text evidence="4">The sequence shown here is derived from an EMBL/GenBank/DDBJ whole genome shotgun (WGS) entry which is preliminary data.</text>
</comment>
<sequence>MVRLRDLWALPMCPHRHKTQKLESHQKTSPFHKTPPSLLISTSQNSPNPPPKSPHLGLLPFHSGGFCFESAFSSDHHRFLYSLVTQGQVDAVSVEYRQAPEHFLPIAYEDCWAALQWVASHVIDDTNVVNKEPWLMNHGDFSRVFLGGDSARGNIVHNMAMRAGVKSLHGGVKLVGAFLTHPYFWGSKPVRSEPIEGHEKALPYWCWNFAYPNAPGGLYNPMINPTGVARAPSLAGLGCSRVLVTLSEKDEMWDRGICYYEELIKSKWEGEAELVQVEGEERAFHI</sequence>
<evidence type="ECO:0000256" key="2">
    <source>
        <dbReference type="SAM" id="MobiDB-lite"/>
    </source>
</evidence>
<dbReference type="AlphaFoldDB" id="A0AAN7F811"/>
<dbReference type="PANTHER" id="PTHR23024">
    <property type="entry name" value="ARYLACETAMIDE DEACETYLASE"/>
    <property type="match status" value="1"/>
</dbReference>
<gene>
    <name evidence="4" type="ORF">RGQ29_024072</name>
</gene>
<reference evidence="4 5" key="1">
    <citation type="journal article" date="2023" name="G3 (Bethesda)">
        <title>A haplotype-resolved chromosome-scale genome for Quercus rubra L. provides insights into the genetics of adaptive traits for red oak species.</title>
        <authorList>
            <person name="Kapoor B."/>
            <person name="Jenkins J."/>
            <person name="Schmutz J."/>
            <person name="Zhebentyayeva T."/>
            <person name="Kuelheim C."/>
            <person name="Coggeshall M."/>
            <person name="Heim C."/>
            <person name="Lasky J.R."/>
            <person name="Leites L."/>
            <person name="Islam-Faridi N."/>
            <person name="Romero-Severson J."/>
            <person name="DeLeo V.L."/>
            <person name="Lucas S.M."/>
            <person name="Lazic D."/>
            <person name="Gailing O."/>
            <person name="Carlson J."/>
            <person name="Staton M."/>
        </authorList>
    </citation>
    <scope>NUCLEOTIDE SEQUENCE [LARGE SCALE GENOMIC DNA]</scope>
    <source>
        <strain evidence="4">Pseudo-F2</strain>
    </source>
</reference>
<evidence type="ECO:0000256" key="1">
    <source>
        <dbReference type="ARBA" id="ARBA00010515"/>
    </source>
</evidence>
<protein>
    <recommendedName>
        <fullName evidence="3">Alpha/beta hydrolase fold-3 domain-containing protein</fullName>
    </recommendedName>
</protein>
<evidence type="ECO:0000259" key="3">
    <source>
        <dbReference type="Pfam" id="PF07859"/>
    </source>
</evidence>
<dbReference type="InterPro" id="IPR050466">
    <property type="entry name" value="Carboxylest/Gibb_receptor"/>
</dbReference>
<dbReference type="Gene3D" id="3.40.50.1820">
    <property type="entry name" value="alpha/beta hydrolase"/>
    <property type="match status" value="1"/>
</dbReference>
<dbReference type="InterPro" id="IPR029058">
    <property type="entry name" value="AB_hydrolase_fold"/>
</dbReference>
<evidence type="ECO:0000313" key="4">
    <source>
        <dbReference type="EMBL" id="KAK4587204.1"/>
    </source>
</evidence>
<feature type="region of interest" description="Disordered" evidence="2">
    <location>
        <begin position="19"/>
        <end position="55"/>
    </location>
</feature>
<name>A0AAN7F811_QUERU</name>
<dbReference type="SUPFAM" id="SSF53474">
    <property type="entry name" value="alpha/beta-Hydrolases"/>
    <property type="match status" value="1"/>
</dbReference>
<keyword evidence="5" id="KW-1185">Reference proteome</keyword>
<dbReference type="InterPro" id="IPR013094">
    <property type="entry name" value="AB_hydrolase_3"/>
</dbReference>
<dbReference type="GO" id="GO:0016787">
    <property type="term" value="F:hydrolase activity"/>
    <property type="evidence" value="ECO:0007669"/>
    <property type="project" value="InterPro"/>
</dbReference>
<dbReference type="Pfam" id="PF07859">
    <property type="entry name" value="Abhydrolase_3"/>
    <property type="match status" value="1"/>
</dbReference>
<organism evidence="4 5">
    <name type="scientific">Quercus rubra</name>
    <name type="common">Northern red oak</name>
    <name type="synonym">Quercus borealis</name>
    <dbReference type="NCBI Taxonomy" id="3512"/>
    <lineage>
        <taxon>Eukaryota</taxon>
        <taxon>Viridiplantae</taxon>
        <taxon>Streptophyta</taxon>
        <taxon>Embryophyta</taxon>
        <taxon>Tracheophyta</taxon>
        <taxon>Spermatophyta</taxon>
        <taxon>Magnoliopsida</taxon>
        <taxon>eudicotyledons</taxon>
        <taxon>Gunneridae</taxon>
        <taxon>Pentapetalae</taxon>
        <taxon>rosids</taxon>
        <taxon>fabids</taxon>
        <taxon>Fagales</taxon>
        <taxon>Fagaceae</taxon>
        <taxon>Quercus</taxon>
    </lineage>
</organism>
<dbReference type="PANTHER" id="PTHR23024:SF551">
    <property type="entry name" value="2-HYDROXYISOFLAVANONE DEHYDRATASE-LIKE"/>
    <property type="match status" value="1"/>
</dbReference>